<evidence type="ECO:0000313" key="3">
    <source>
        <dbReference type="Proteomes" id="UP000799757"/>
    </source>
</evidence>
<feature type="compositionally biased region" description="Polar residues" evidence="1">
    <location>
        <begin position="1"/>
        <end position="18"/>
    </location>
</feature>
<dbReference type="Proteomes" id="UP000799757">
    <property type="component" value="Unassembled WGS sequence"/>
</dbReference>
<organism evidence="2 3">
    <name type="scientific">Melanomma pulvis-pyrius CBS 109.77</name>
    <dbReference type="NCBI Taxonomy" id="1314802"/>
    <lineage>
        <taxon>Eukaryota</taxon>
        <taxon>Fungi</taxon>
        <taxon>Dikarya</taxon>
        <taxon>Ascomycota</taxon>
        <taxon>Pezizomycotina</taxon>
        <taxon>Dothideomycetes</taxon>
        <taxon>Pleosporomycetidae</taxon>
        <taxon>Pleosporales</taxon>
        <taxon>Melanommataceae</taxon>
        <taxon>Melanomma</taxon>
    </lineage>
</organism>
<dbReference type="OrthoDB" id="3794059at2759"/>
<evidence type="ECO:0000313" key="2">
    <source>
        <dbReference type="EMBL" id="KAF2794652.1"/>
    </source>
</evidence>
<protein>
    <submittedName>
        <fullName evidence="2">Uncharacterized protein</fullName>
    </submittedName>
</protein>
<accession>A0A6A6XDX6</accession>
<dbReference type="EMBL" id="MU001884">
    <property type="protein sequence ID" value="KAF2794652.1"/>
    <property type="molecule type" value="Genomic_DNA"/>
</dbReference>
<evidence type="ECO:0000256" key="1">
    <source>
        <dbReference type="SAM" id="MobiDB-lite"/>
    </source>
</evidence>
<feature type="compositionally biased region" description="Low complexity" evidence="1">
    <location>
        <begin position="19"/>
        <end position="29"/>
    </location>
</feature>
<gene>
    <name evidence="2" type="ORF">K505DRAFT_336760</name>
</gene>
<feature type="region of interest" description="Disordered" evidence="1">
    <location>
        <begin position="1"/>
        <end position="29"/>
    </location>
</feature>
<dbReference type="AlphaFoldDB" id="A0A6A6XDX6"/>
<sequence length="210" mass="23706">MFSTANNSYLDTGMDSQQPTSTNANPDNTTTATMVMDATTSTLWQRRLHILTDGPSDPTEWWIYELLKYLRRDADALILPFDVSALWLGYALIKTAFKTDTTFFPDIFNLVAMLPIKNGEKVEKKVMVELVLTAARECGMDWWHESRERMAVFMGIMLAGMILRRIGKGGTVEDETLGALMGGLDLGRIEDGDVMDRLVREMEVELRISL</sequence>
<reference evidence="2" key="1">
    <citation type="journal article" date="2020" name="Stud. Mycol.">
        <title>101 Dothideomycetes genomes: a test case for predicting lifestyles and emergence of pathogens.</title>
        <authorList>
            <person name="Haridas S."/>
            <person name="Albert R."/>
            <person name="Binder M."/>
            <person name="Bloem J."/>
            <person name="Labutti K."/>
            <person name="Salamov A."/>
            <person name="Andreopoulos B."/>
            <person name="Baker S."/>
            <person name="Barry K."/>
            <person name="Bills G."/>
            <person name="Bluhm B."/>
            <person name="Cannon C."/>
            <person name="Castanera R."/>
            <person name="Culley D."/>
            <person name="Daum C."/>
            <person name="Ezra D."/>
            <person name="Gonzalez J."/>
            <person name="Henrissat B."/>
            <person name="Kuo A."/>
            <person name="Liang C."/>
            <person name="Lipzen A."/>
            <person name="Lutzoni F."/>
            <person name="Magnuson J."/>
            <person name="Mondo S."/>
            <person name="Nolan M."/>
            <person name="Ohm R."/>
            <person name="Pangilinan J."/>
            <person name="Park H.-J."/>
            <person name="Ramirez L."/>
            <person name="Alfaro M."/>
            <person name="Sun H."/>
            <person name="Tritt A."/>
            <person name="Yoshinaga Y."/>
            <person name="Zwiers L.-H."/>
            <person name="Turgeon B."/>
            <person name="Goodwin S."/>
            <person name="Spatafora J."/>
            <person name="Crous P."/>
            <person name="Grigoriev I."/>
        </authorList>
    </citation>
    <scope>NUCLEOTIDE SEQUENCE</scope>
    <source>
        <strain evidence="2">CBS 109.77</strain>
    </source>
</reference>
<proteinExistence type="predicted"/>
<name>A0A6A6XDX6_9PLEO</name>
<keyword evidence="3" id="KW-1185">Reference proteome</keyword>